<dbReference type="Proteomes" id="UP000185669">
    <property type="component" value="Unassembled WGS sequence"/>
</dbReference>
<protein>
    <submittedName>
        <fullName evidence="2">P pilus assembly protein, chaperone PapD</fullName>
    </submittedName>
</protein>
<dbReference type="AlphaFoldDB" id="A0A1N6SP94"/>
<dbReference type="OrthoDB" id="6658153at2"/>
<dbReference type="EMBL" id="FTNC01000004">
    <property type="protein sequence ID" value="SIQ42871.1"/>
    <property type="molecule type" value="Genomic_DNA"/>
</dbReference>
<keyword evidence="1" id="KW-0472">Membrane</keyword>
<evidence type="ECO:0000256" key="1">
    <source>
        <dbReference type="SAM" id="Phobius"/>
    </source>
</evidence>
<keyword evidence="3" id="KW-1185">Reference proteome</keyword>
<feature type="transmembrane region" description="Helical" evidence="1">
    <location>
        <begin position="12"/>
        <end position="29"/>
    </location>
</feature>
<dbReference type="InterPro" id="IPR008962">
    <property type="entry name" value="PapD-like_sf"/>
</dbReference>
<name>A0A1N6SP94_9FIRM</name>
<dbReference type="SUPFAM" id="SSF49354">
    <property type="entry name" value="PapD-like"/>
    <property type="match status" value="1"/>
</dbReference>
<reference evidence="3" key="1">
    <citation type="submission" date="2017-01" db="EMBL/GenBank/DDBJ databases">
        <authorList>
            <person name="Varghese N."/>
            <person name="Submissions S."/>
        </authorList>
    </citation>
    <scope>NUCLEOTIDE SEQUENCE [LARGE SCALE GENOMIC DNA]</scope>
    <source>
        <strain evidence="3">ATCC 700103</strain>
    </source>
</reference>
<sequence length="288" mass="32374">MDITKVRIKAINYYVLSLIFLIILLSLTLEVEANVTVNPTRLILENGQRSATIKLINPDQETATYRISLINLEMKQTGDIEELAIADNREERIESHFARDLIRYSPRQVVLPPRQAQVVRIQLMIPPDLNSGEYRAHMLFQEIPDQGEQGNGDNAETGINIALKTVYGVSIPIIIRHGETGAELEITDLELSNNLETKIPELALTIIRTGNQSEYGDIEVSYFDDSGEKKLVGAIRGTAIYTDIEKRKYKISLKNIDSLNLDKGVLEVIYKKISAEGGEILARNELKL</sequence>
<evidence type="ECO:0000313" key="3">
    <source>
        <dbReference type="Proteomes" id="UP000185669"/>
    </source>
</evidence>
<evidence type="ECO:0000313" key="2">
    <source>
        <dbReference type="EMBL" id="SIQ42871.1"/>
    </source>
</evidence>
<gene>
    <name evidence="2" type="ORF">SAMN05421834_104100</name>
</gene>
<proteinExistence type="predicted"/>
<dbReference type="InterPro" id="IPR013783">
    <property type="entry name" value="Ig-like_fold"/>
</dbReference>
<dbReference type="STRING" id="56779.SAMN05421834_104100"/>
<organism evidence="2 3">
    <name type="scientific">Halanaerobium kushneri</name>
    <dbReference type="NCBI Taxonomy" id="56779"/>
    <lineage>
        <taxon>Bacteria</taxon>
        <taxon>Bacillati</taxon>
        <taxon>Bacillota</taxon>
        <taxon>Clostridia</taxon>
        <taxon>Halanaerobiales</taxon>
        <taxon>Halanaerobiaceae</taxon>
        <taxon>Halanaerobium</taxon>
    </lineage>
</organism>
<dbReference type="RefSeq" id="WP_076544125.1">
    <property type="nucleotide sequence ID" value="NZ_FTNC01000004.1"/>
</dbReference>
<keyword evidence="1" id="KW-0812">Transmembrane</keyword>
<accession>A0A1N6SP94</accession>
<keyword evidence="1" id="KW-1133">Transmembrane helix</keyword>
<dbReference type="Gene3D" id="2.60.40.10">
    <property type="entry name" value="Immunoglobulins"/>
    <property type="match status" value="1"/>
</dbReference>